<dbReference type="Pfam" id="PF00196">
    <property type="entry name" value="GerE"/>
    <property type="match status" value="1"/>
</dbReference>
<dbReference type="SUPFAM" id="SSF46894">
    <property type="entry name" value="C-terminal effector domain of the bipartite response regulators"/>
    <property type="match status" value="1"/>
</dbReference>
<dbReference type="InterPro" id="IPR011006">
    <property type="entry name" value="CheY-like_superfamily"/>
</dbReference>
<dbReference type="PRINTS" id="PR00038">
    <property type="entry name" value="HTHLUXR"/>
</dbReference>
<keyword evidence="1 3" id="KW-0597">Phosphoprotein</keyword>
<dbReference type="InterPro" id="IPR058245">
    <property type="entry name" value="NreC/VraR/RcsB-like_REC"/>
</dbReference>
<evidence type="ECO:0000313" key="7">
    <source>
        <dbReference type="Proteomes" id="UP000604083"/>
    </source>
</evidence>
<evidence type="ECO:0000256" key="2">
    <source>
        <dbReference type="ARBA" id="ARBA00023125"/>
    </source>
</evidence>
<evidence type="ECO:0000256" key="3">
    <source>
        <dbReference type="PROSITE-ProRule" id="PRU00169"/>
    </source>
</evidence>
<dbReference type="SUPFAM" id="SSF52172">
    <property type="entry name" value="CheY-like"/>
    <property type="match status" value="1"/>
</dbReference>
<organism evidence="6 7">
    <name type="scientific">Roseibacillus ishigakijimensis</name>
    <dbReference type="NCBI Taxonomy" id="454146"/>
    <lineage>
        <taxon>Bacteria</taxon>
        <taxon>Pseudomonadati</taxon>
        <taxon>Verrucomicrobiota</taxon>
        <taxon>Verrucomicrobiia</taxon>
        <taxon>Verrucomicrobiales</taxon>
        <taxon>Verrucomicrobiaceae</taxon>
        <taxon>Roseibacillus</taxon>
    </lineage>
</organism>
<dbReference type="RefSeq" id="WP_200390710.1">
    <property type="nucleotide sequence ID" value="NZ_JAENIO010000007.1"/>
</dbReference>
<feature type="domain" description="HTH luxR-type" evidence="4">
    <location>
        <begin position="145"/>
        <end position="210"/>
    </location>
</feature>
<name>A0A934RP69_9BACT</name>
<protein>
    <submittedName>
        <fullName evidence="6">Response regulator transcription factor</fullName>
    </submittedName>
</protein>
<dbReference type="SMART" id="SM00448">
    <property type="entry name" value="REC"/>
    <property type="match status" value="1"/>
</dbReference>
<dbReference type="CDD" id="cd17535">
    <property type="entry name" value="REC_NarL-like"/>
    <property type="match status" value="1"/>
</dbReference>
<feature type="modified residue" description="4-aspartylphosphate" evidence="3">
    <location>
        <position position="57"/>
    </location>
</feature>
<feature type="domain" description="Response regulatory" evidence="5">
    <location>
        <begin position="6"/>
        <end position="122"/>
    </location>
</feature>
<keyword evidence="7" id="KW-1185">Reference proteome</keyword>
<evidence type="ECO:0000256" key="1">
    <source>
        <dbReference type="ARBA" id="ARBA00022553"/>
    </source>
</evidence>
<dbReference type="PROSITE" id="PS50110">
    <property type="entry name" value="RESPONSE_REGULATORY"/>
    <property type="match status" value="1"/>
</dbReference>
<proteinExistence type="predicted"/>
<gene>
    <name evidence="6" type="ORF">JIN78_04320</name>
</gene>
<dbReference type="InterPro" id="IPR039420">
    <property type="entry name" value="WalR-like"/>
</dbReference>
<dbReference type="Gene3D" id="3.40.50.2300">
    <property type="match status" value="1"/>
</dbReference>
<dbReference type="GO" id="GO:0006355">
    <property type="term" value="P:regulation of DNA-templated transcription"/>
    <property type="evidence" value="ECO:0007669"/>
    <property type="project" value="InterPro"/>
</dbReference>
<dbReference type="PANTHER" id="PTHR43214">
    <property type="entry name" value="TWO-COMPONENT RESPONSE REGULATOR"/>
    <property type="match status" value="1"/>
</dbReference>
<comment type="caution">
    <text evidence="6">The sequence shown here is derived from an EMBL/GenBank/DDBJ whole genome shotgun (WGS) entry which is preliminary data.</text>
</comment>
<evidence type="ECO:0000259" key="4">
    <source>
        <dbReference type="PROSITE" id="PS50043"/>
    </source>
</evidence>
<keyword evidence="2" id="KW-0238">DNA-binding</keyword>
<dbReference type="CDD" id="cd06170">
    <property type="entry name" value="LuxR_C_like"/>
    <property type="match status" value="1"/>
</dbReference>
<reference evidence="6" key="1">
    <citation type="submission" date="2021-01" db="EMBL/GenBank/DDBJ databases">
        <title>Modified the classification status of verrucomicrobia.</title>
        <authorList>
            <person name="Feng X."/>
        </authorList>
    </citation>
    <scope>NUCLEOTIDE SEQUENCE</scope>
    <source>
        <strain evidence="6">KCTC 12986</strain>
    </source>
</reference>
<dbReference type="PROSITE" id="PS50043">
    <property type="entry name" value="HTH_LUXR_2"/>
    <property type="match status" value="1"/>
</dbReference>
<dbReference type="EMBL" id="JAENIO010000007">
    <property type="protein sequence ID" value="MBK1833277.1"/>
    <property type="molecule type" value="Genomic_DNA"/>
</dbReference>
<dbReference type="InterPro" id="IPR016032">
    <property type="entry name" value="Sig_transdc_resp-reg_C-effctor"/>
</dbReference>
<dbReference type="AlphaFoldDB" id="A0A934RP69"/>
<dbReference type="PANTHER" id="PTHR43214:SF42">
    <property type="entry name" value="TRANSCRIPTIONAL REGULATORY PROTEIN DESR"/>
    <property type="match status" value="1"/>
</dbReference>
<evidence type="ECO:0000313" key="6">
    <source>
        <dbReference type="EMBL" id="MBK1833277.1"/>
    </source>
</evidence>
<dbReference type="GO" id="GO:0003677">
    <property type="term" value="F:DNA binding"/>
    <property type="evidence" value="ECO:0007669"/>
    <property type="project" value="UniProtKB-KW"/>
</dbReference>
<dbReference type="InterPro" id="IPR000792">
    <property type="entry name" value="Tscrpt_reg_LuxR_C"/>
</dbReference>
<dbReference type="Pfam" id="PF00072">
    <property type="entry name" value="Response_reg"/>
    <property type="match status" value="1"/>
</dbReference>
<dbReference type="GO" id="GO:0000160">
    <property type="term" value="P:phosphorelay signal transduction system"/>
    <property type="evidence" value="ECO:0007669"/>
    <property type="project" value="InterPro"/>
</dbReference>
<accession>A0A934RP69</accession>
<evidence type="ECO:0000259" key="5">
    <source>
        <dbReference type="PROSITE" id="PS50110"/>
    </source>
</evidence>
<sequence length="212" mass="23459">MPPAIRVQIIEDNARYRSSLQHMVRLTEGLTLAASFSCAEDYLTTTPPPGADLTLLDLHLPDRDGLQLIPPLLKQHPKGNILVLTQNADHRTTLEAIRLGVSGYLLKDTPIASIREALFEIQQGACLIDPQLSRIVLQALTGRGRPGGDRLLSQREEEILRLLSLGYLKKEIAEQLHISYRTVAQHTENIYRKLQVPNVAAAVAAAIRKGLI</sequence>
<dbReference type="SMART" id="SM00421">
    <property type="entry name" value="HTH_LUXR"/>
    <property type="match status" value="1"/>
</dbReference>
<dbReference type="InterPro" id="IPR001789">
    <property type="entry name" value="Sig_transdc_resp-reg_receiver"/>
</dbReference>
<dbReference type="Proteomes" id="UP000604083">
    <property type="component" value="Unassembled WGS sequence"/>
</dbReference>